<dbReference type="PIRSF" id="PIRSF037984">
    <property type="entry name" value="Met_synth_TM0269_prd"/>
    <property type="match status" value="1"/>
</dbReference>
<dbReference type="Proteomes" id="UP001651880">
    <property type="component" value="Unassembled WGS sequence"/>
</dbReference>
<dbReference type="Pfam" id="PF02965">
    <property type="entry name" value="Met_synt_B12"/>
    <property type="match status" value="1"/>
</dbReference>
<accession>A0ABT1NGS2</accession>
<proteinExistence type="predicted"/>
<dbReference type="SUPFAM" id="SSF56507">
    <property type="entry name" value="Methionine synthase activation domain-like"/>
    <property type="match status" value="1"/>
</dbReference>
<name>A0ABT1NGS2_9FIRM</name>
<evidence type="ECO:0000313" key="3">
    <source>
        <dbReference type="Proteomes" id="UP001651880"/>
    </source>
</evidence>
<evidence type="ECO:0000259" key="1">
    <source>
        <dbReference type="Pfam" id="PF02965"/>
    </source>
</evidence>
<dbReference type="RefSeq" id="WP_255227793.1">
    <property type="nucleotide sequence ID" value="NZ_JAJEKE010000010.1"/>
</dbReference>
<keyword evidence="3" id="KW-1185">Reference proteome</keyword>
<feature type="domain" description="AdoMet activation" evidence="1">
    <location>
        <begin position="76"/>
        <end position="191"/>
    </location>
</feature>
<gene>
    <name evidence="2" type="ORF">LJD61_12035</name>
</gene>
<dbReference type="EMBL" id="JAJEKE010000010">
    <property type="protein sequence ID" value="MCQ1530274.1"/>
    <property type="molecule type" value="Genomic_DNA"/>
</dbReference>
<protein>
    <submittedName>
        <fullName evidence="2">Methionine synthase</fullName>
    </submittedName>
</protein>
<dbReference type="InterPro" id="IPR037010">
    <property type="entry name" value="VitB12-dep_Met_synth_activ_sf"/>
</dbReference>
<organism evidence="2 3">
    <name type="scientific">Lutispora saccharofermentans</name>
    <dbReference type="NCBI Taxonomy" id="3024236"/>
    <lineage>
        <taxon>Bacteria</taxon>
        <taxon>Bacillati</taxon>
        <taxon>Bacillota</taxon>
        <taxon>Clostridia</taxon>
        <taxon>Lutisporales</taxon>
        <taxon>Lutisporaceae</taxon>
        <taxon>Lutispora</taxon>
    </lineage>
</organism>
<sequence>MHIDRMEVLRYLGHKHQYMDEKLEKLLTECIAEMSGALRKSFVYNVYDIERDGDRIALKDTNLIFQSRDLTMHLRNSDKCALMAATLGLEADRRIAYYSKTDLTKGIVMDACASAAIEALCDEVQEEIRIEALKEGYCCTSRYSPGYGDLPITLQKGIIELLKAYPRIGLTVNESSIMLPRKSVTAFIGWQRQESTSEGNKCSRCKDRNCIYRKATIHS</sequence>
<dbReference type="InterPro" id="IPR004223">
    <property type="entry name" value="VitB12-dep_Met_synth_activ_dom"/>
</dbReference>
<evidence type="ECO:0000313" key="2">
    <source>
        <dbReference type="EMBL" id="MCQ1530274.1"/>
    </source>
</evidence>
<reference evidence="2 3" key="1">
    <citation type="submission" date="2021-10" db="EMBL/GenBank/DDBJ databases">
        <title>Lutispora strain m25 sp. nov., a thermophilic, non-spore-forming bacterium isolated from a lab-scale methanogenic bioreactor digesting anaerobic sludge.</title>
        <authorList>
            <person name="El Houari A."/>
            <person name="Mcdonald J."/>
        </authorList>
    </citation>
    <scope>NUCLEOTIDE SEQUENCE [LARGE SCALE GENOMIC DNA]</scope>
    <source>
        <strain evidence="3">m25</strain>
    </source>
</reference>
<comment type="caution">
    <text evidence="2">The sequence shown here is derived from an EMBL/GenBank/DDBJ whole genome shotgun (WGS) entry which is preliminary data.</text>
</comment>
<dbReference type="InterPro" id="IPR017342">
    <property type="entry name" value="S-AdoMet-dep_Met_synth_prd"/>
</dbReference>
<dbReference type="Gene3D" id="3.40.109.40">
    <property type="match status" value="1"/>
</dbReference>